<sequence length="334" mass="36879">MRRAALARREPAMPDHPNAPSPAEAASAWFARLRSPDCGAADRFEFERWLAADPRHRQEYQTLESLWQAMSPLQSVYAGPLSGKPTRRTIAKRFYPVGIAAALLLAVGLLWRNPYFGEHYQHYHTDIGERLGVTLADGSLLELNTATDVTVRYDKGRRELTLERGELFAQVAHQPWRPFVVKADGGETRDIGTQFAVYRGPASTTVSVFEGEVEVRSGADAQALATTSLRGGEQLAYNASGRQSAPIAIDIEAHQAWRRGEIIWRNQSLAQVAAEIERYHPVRIQLASPGLASQRISGVFKADDLNGIVSAIAALLDAEARRPSPDVVVFTENR</sequence>
<keyword evidence="2" id="KW-1133">Transmembrane helix</keyword>
<evidence type="ECO:0000313" key="7">
    <source>
        <dbReference type="Proteomes" id="UP000077628"/>
    </source>
</evidence>
<evidence type="ECO:0000259" key="5">
    <source>
        <dbReference type="Pfam" id="PF16344"/>
    </source>
</evidence>
<dbReference type="GO" id="GO:0016989">
    <property type="term" value="F:sigma factor antagonist activity"/>
    <property type="evidence" value="ECO:0007669"/>
    <property type="project" value="TreeGrafter"/>
</dbReference>
<dbReference type="InterPro" id="IPR032508">
    <property type="entry name" value="FecR_C"/>
</dbReference>
<evidence type="ECO:0000259" key="3">
    <source>
        <dbReference type="Pfam" id="PF04773"/>
    </source>
</evidence>
<dbReference type="InterPro" id="IPR032623">
    <property type="entry name" value="FecR_N"/>
</dbReference>
<dbReference type="STRING" id="702114.A1355_10465"/>
<dbReference type="PIRSF" id="PIRSF018266">
    <property type="entry name" value="FecR"/>
    <property type="match status" value="1"/>
</dbReference>
<dbReference type="EMBL" id="LUUK01000190">
    <property type="protein sequence ID" value="OAI15922.1"/>
    <property type="molecule type" value="Genomic_DNA"/>
</dbReference>
<feature type="domain" description="FecR protein" evidence="3">
    <location>
        <begin position="123"/>
        <end position="214"/>
    </location>
</feature>
<organism evidence="6 7">
    <name type="scientific">Methylomonas koyamae</name>
    <dbReference type="NCBI Taxonomy" id="702114"/>
    <lineage>
        <taxon>Bacteria</taxon>
        <taxon>Pseudomonadati</taxon>
        <taxon>Pseudomonadota</taxon>
        <taxon>Gammaproteobacteria</taxon>
        <taxon>Methylococcales</taxon>
        <taxon>Methylococcaceae</taxon>
        <taxon>Methylomonas</taxon>
    </lineage>
</organism>
<accession>A0A177NDM4</accession>
<dbReference type="AlphaFoldDB" id="A0A177NDM4"/>
<dbReference type="PANTHER" id="PTHR30273:SF2">
    <property type="entry name" value="PROTEIN FECR"/>
    <property type="match status" value="1"/>
</dbReference>
<dbReference type="Gene3D" id="2.60.120.1440">
    <property type="match status" value="1"/>
</dbReference>
<evidence type="ECO:0000313" key="6">
    <source>
        <dbReference type="EMBL" id="OAI15922.1"/>
    </source>
</evidence>
<dbReference type="InterPro" id="IPR006860">
    <property type="entry name" value="FecR"/>
</dbReference>
<comment type="caution">
    <text evidence="6">The sequence shown here is derived from an EMBL/GenBank/DDBJ whole genome shotgun (WGS) entry which is preliminary data.</text>
</comment>
<dbReference type="Pfam" id="PF16220">
    <property type="entry name" value="DUF4880"/>
    <property type="match status" value="1"/>
</dbReference>
<dbReference type="Pfam" id="PF16344">
    <property type="entry name" value="FecR_C"/>
    <property type="match status" value="1"/>
</dbReference>
<dbReference type="PANTHER" id="PTHR30273">
    <property type="entry name" value="PERIPLASMIC SIGNAL SENSOR AND SIGMA FACTOR ACTIVATOR FECR-RELATED"/>
    <property type="match status" value="1"/>
</dbReference>
<feature type="domain" description="Protein FecR C-terminal" evidence="5">
    <location>
        <begin position="262"/>
        <end position="313"/>
    </location>
</feature>
<dbReference type="InterPro" id="IPR012373">
    <property type="entry name" value="Ferrdict_sens_TM"/>
</dbReference>
<evidence type="ECO:0008006" key="8">
    <source>
        <dbReference type="Google" id="ProtNLM"/>
    </source>
</evidence>
<evidence type="ECO:0000256" key="2">
    <source>
        <dbReference type="SAM" id="Phobius"/>
    </source>
</evidence>
<proteinExistence type="predicted"/>
<dbReference type="Proteomes" id="UP000077628">
    <property type="component" value="Unassembled WGS sequence"/>
</dbReference>
<dbReference type="Pfam" id="PF04773">
    <property type="entry name" value="FecR"/>
    <property type="match status" value="1"/>
</dbReference>
<keyword evidence="2" id="KW-0812">Transmembrane</keyword>
<evidence type="ECO:0000256" key="1">
    <source>
        <dbReference type="SAM" id="MobiDB-lite"/>
    </source>
</evidence>
<gene>
    <name evidence="6" type="ORF">A1355_10465</name>
</gene>
<keyword evidence="2" id="KW-0472">Membrane</keyword>
<feature type="region of interest" description="Disordered" evidence="1">
    <location>
        <begin position="1"/>
        <end position="23"/>
    </location>
</feature>
<reference evidence="7" key="1">
    <citation type="submission" date="2016-03" db="EMBL/GenBank/DDBJ databases">
        <authorList>
            <person name="Heylen K."/>
            <person name="De Vos P."/>
            <person name="Vekeman B."/>
        </authorList>
    </citation>
    <scope>NUCLEOTIDE SEQUENCE [LARGE SCALE GENOMIC DNA]</scope>
    <source>
        <strain evidence="7">R-45383</strain>
    </source>
</reference>
<name>A0A177NDM4_9GAMM</name>
<feature type="domain" description="FecR N-terminal" evidence="4">
    <location>
        <begin position="24"/>
        <end position="66"/>
    </location>
</feature>
<protein>
    <recommendedName>
        <fullName evidence="8">Iron dicitrate transport regulator FecR</fullName>
    </recommendedName>
</protein>
<dbReference type="Gene3D" id="3.55.50.30">
    <property type="match status" value="1"/>
</dbReference>
<keyword evidence="7" id="KW-1185">Reference proteome</keyword>
<evidence type="ECO:0000259" key="4">
    <source>
        <dbReference type="Pfam" id="PF16220"/>
    </source>
</evidence>
<feature type="transmembrane region" description="Helical" evidence="2">
    <location>
        <begin position="94"/>
        <end position="111"/>
    </location>
</feature>